<keyword evidence="2" id="KW-1185">Reference proteome</keyword>
<dbReference type="Pfam" id="PF01244">
    <property type="entry name" value="Peptidase_M19"/>
    <property type="match status" value="1"/>
</dbReference>
<dbReference type="InterPro" id="IPR008257">
    <property type="entry name" value="Pept_M19"/>
</dbReference>
<keyword evidence="1" id="KW-0224">Dipeptidase</keyword>
<accession>A0ABU3Q8J4</accession>
<evidence type="ECO:0000313" key="2">
    <source>
        <dbReference type="Proteomes" id="UP001259572"/>
    </source>
</evidence>
<proteinExistence type="predicted"/>
<dbReference type="Gene3D" id="3.20.20.140">
    <property type="entry name" value="Metal-dependent hydrolases"/>
    <property type="match status" value="1"/>
</dbReference>
<reference evidence="1 2" key="1">
    <citation type="submission" date="2023-05" db="EMBL/GenBank/DDBJ databases">
        <authorList>
            <person name="Guo Y."/>
        </authorList>
    </citation>
    <scope>NUCLEOTIDE SEQUENCE [LARGE SCALE GENOMIC DNA]</scope>
    <source>
        <strain evidence="1 2">GR2756</strain>
    </source>
</reference>
<name>A0ABU3Q8J4_9SPHN</name>
<keyword evidence="1" id="KW-0645">Protease</keyword>
<dbReference type="PANTHER" id="PTHR10443">
    <property type="entry name" value="MICROSOMAL DIPEPTIDASE"/>
    <property type="match status" value="1"/>
</dbReference>
<dbReference type="RefSeq" id="WP_315726811.1">
    <property type="nucleotide sequence ID" value="NZ_JAVUPU010000005.1"/>
</dbReference>
<dbReference type="InterPro" id="IPR032466">
    <property type="entry name" value="Metal_Hydrolase"/>
</dbReference>
<protein>
    <submittedName>
        <fullName evidence="1">Membrane dipeptidase</fullName>
        <ecNumber evidence="1">3.4.13.-</ecNumber>
    </submittedName>
</protein>
<comment type="caution">
    <text evidence="1">The sequence shown here is derived from an EMBL/GenBank/DDBJ whole genome shotgun (WGS) entry which is preliminary data.</text>
</comment>
<dbReference type="PANTHER" id="PTHR10443:SF12">
    <property type="entry name" value="DIPEPTIDASE"/>
    <property type="match status" value="1"/>
</dbReference>
<organism evidence="1 2">
    <name type="scientific">Sphingosinicella rhizophila</name>
    <dbReference type="NCBI Taxonomy" id="3050082"/>
    <lineage>
        <taxon>Bacteria</taxon>
        <taxon>Pseudomonadati</taxon>
        <taxon>Pseudomonadota</taxon>
        <taxon>Alphaproteobacteria</taxon>
        <taxon>Sphingomonadales</taxon>
        <taxon>Sphingosinicellaceae</taxon>
        <taxon>Sphingosinicella</taxon>
    </lineage>
</organism>
<dbReference type="SUPFAM" id="SSF51556">
    <property type="entry name" value="Metallo-dependent hydrolases"/>
    <property type="match status" value="1"/>
</dbReference>
<dbReference type="PROSITE" id="PS51365">
    <property type="entry name" value="RENAL_DIPEPTIDASE_2"/>
    <property type="match status" value="1"/>
</dbReference>
<dbReference type="GO" id="GO:0016805">
    <property type="term" value="F:dipeptidase activity"/>
    <property type="evidence" value="ECO:0007669"/>
    <property type="project" value="UniProtKB-KW"/>
</dbReference>
<dbReference type="EC" id="3.4.13.-" evidence="1"/>
<dbReference type="Proteomes" id="UP001259572">
    <property type="component" value="Unassembled WGS sequence"/>
</dbReference>
<keyword evidence="1" id="KW-0378">Hydrolase</keyword>
<evidence type="ECO:0000313" key="1">
    <source>
        <dbReference type="EMBL" id="MDT9599724.1"/>
    </source>
</evidence>
<sequence length="328" mass="35973">MTDLGQFLKDTLVWDNHGCMPLRPGDTAFLPQLSRYRAANVDVVLLNVGFDAKPMETDIRVLAMFRRWIRDHAEDYRLIGSVADIDRAQAEGKLAIGFNLEGFNALGGDVNMVSLYHDLGVRWMLVAYNLNNQGGGGCQDDDEGLTDFGREVLDEMVRVGIVPCCSHTGYRTAIEVMEHVSGPVILSHSNPRALHDHPRNVPDEVMKACAATGGVMGINGVGIFMGRNRVDADLIADHIDYAVDLIGIDHVGLGIDTCFDPSEVDDLMRERPEIWPDSVGYEDGLQIAGPEEIPNIAAKLLQRGYGEAELAKVLGGNFRRVAAEAWKS</sequence>
<dbReference type="EMBL" id="JAVUPU010000005">
    <property type="protein sequence ID" value="MDT9599724.1"/>
    <property type="molecule type" value="Genomic_DNA"/>
</dbReference>
<gene>
    <name evidence="1" type="ORF">RQX22_12250</name>
</gene>